<dbReference type="Proteomes" id="UP001247620">
    <property type="component" value="Unassembled WGS sequence"/>
</dbReference>
<dbReference type="Pfam" id="PF12771">
    <property type="entry name" value="SusD-like_2"/>
    <property type="match status" value="1"/>
</dbReference>
<dbReference type="EMBL" id="JAVDUU010000004">
    <property type="protein sequence ID" value="MDR6944777.1"/>
    <property type="molecule type" value="Genomic_DNA"/>
</dbReference>
<evidence type="ECO:0000313" key="1">
    <source>
        <dbReference type="EMBL" id="MDR6944777.1"/>
    </source>
</evidence>
<gene>
    <name evidence="1" type="ORF">J2W55_004637</name>
</gene>
<proteinExistence type="predicted"/>
<reference evidence="1 2" key="1">
    <citation type="submission" date="2023-07" db="EMBL/GenBank/DDBJ databases">
        <title>Sorghum-associated microbial communities from plants grown in Nebraska, USA.</title>
        <authorList>
            <person name="Schachtman D."/>
        </authorList>
    </citation>
    <scope>NUCLEOTIDE SEQUENCE [LARGE SCALE GENOMIC DNA]</scope>
    <source>
        <strain evidence="1 2">3262</strain>
    </source>
</reference>
<dbReference type="PROSITE" id="PS51257">
    <property type="entry name" value="PROKAR_LIPOPROTEIN"/>
    <property type="match status" value="1"/>
</dbReference>
<organism evidence="1 2">
    <name type="scientific">Mucilaginibacter pocheonensis</name>
    <dbReference type="NCBI Taxonomy" id="398050"/>
    <lineage>
        <taxon>Bacteria</taxon>
        <taxon>Pseudomonadati</taxon>
        <taxon>Bacteroidota</taxon>
        <taxon>Sphingobacteriia</taxon>
        <taxon>Sphingobacteriales</taxon>
        <taxon>Sphingobacteriaceae</taxon>
        <taxon>Mucilaginibacter</taxon>
    </lineage>
</organism>
<protein>
    <recommendedName>
        <fullName evidence="3">Starch-binding associating with outer membrane</fullName>
    </recommendedName>
</protein>
<keyword evidence="2" id="KW-1185">Reference proteome</keyword>
<comment type="caution">
    <text evidence="1">The sequence shown here is derived from an EMBL/GenBank/DDBJ whole genome shotgun (WGS) entry which is preliminary data.</text>
</comment>
<name>A0ABU1THC7_9SPHI</name>
<dbReference type="RefSeq" id="WP_310101565.1">
    <property type="nucleotide sequence ID" value="NZ_JAVDUU010000004.1"/>
</dbReference>
<dbReference type="SUPFAM" id="SSF48452">
    <property type="entry name" value="TPR-like"/>
    <property type="match status" value="1"/>
</dbReference>
<evidence type="ECO:0000313" key="2">
    <source>
        <dbReference type="Proteomes" id="UP001247620"/>
    </source>
</evidence>
<dbReference type="Gene3D" id="1.25.40.390">
    <property type="match status" value="1"/>
</dbReference>
<sequence>MKKNFKYIGYAFLLALSLGSCKKSIDEKFNNPDKTATVTIPYMFTGMLNNTRVRAEYWQYRTFVLTATSYFSQTSYLPNTNTVYQPNDGYMGNRWEDFYHPNGSANGVLALYKTMEVTYNQMSAADKANNDVIMNAARVTLYDQASQMVDCWGDIPFSEAGSLETSATVKNPKFDDQIALYKSFIAGLDAASTYFKTATLSDQATKAFTNQDILLGGSVNKWRRYANSIRLRLLMRMSFYDEAGSKAEVAKMLADPTSYPLIDGDNSPSYNPAVTDVLLTPLTTYTGSLQSALTEGNSNGAPDYMLNTVMLPANDPRIPVIFDKGVDMTDPNNPKPNKDYRAQVVTMPSEEGSRTFTQYSVVNPTTFLNNNKLPGIVITAPEVNFLKAEAFERWGGGDPKAAYETAVSQSVYFYFYLNSLGTGVKPVLSTADIQAFLFNSTTTVQGGPTVLYAGSQTEKLAKIWIQKWVHFGFMQGTQAWSEYRRTKYPKLTFPSTGKLTNYTTPPTRLVYPSIETGFNSHYNDVKAKDTRTTKIFWDVK</sequence>
<dbReference type="InterPro" id="IPR041662">
    <property type="entry name" value="SusD-like_2"/>
</dbReference>
<evidence type="ECO:0008006" key="3">
    <source>
        <dbReference type="Google" id="ProtNLM"/>
    </source>
</evidence>
<dbReference type="InterPro" id="IPR011990">
    <property type="entry name" value="TPR-like_helical_dom_sf"/>
</dbReference>
<accession>A0ABU1THC7</accession>